<name>A0A5Q0H7C5_SACSY</name>
<dbReference type="AlphaFoldDB" id="A0A5Q0H7C5"/>
<dbReference type="OrthoDB" id="581105at2"/>
<dbReference type="Gene3D" id="1.25.40.10">
    <property type="entry name" value="Tetratricopeptide repeat domain"/>
    <property type="match status" value="1"/>
</dbReference>
<dbReference type="Proteomes" id="UP000325787">
    <property type="component" value="Chromosome"/>
</dbReference>
<dbReference type="GO" id="GO:0043531">
    <property type="term" value="F:ADP binding"/>
    <property type="evidence" value="ECO:0007669"/>
    <property type="project" value="InterPro"/>
</dbReference>
<organism evidence="1 2">
    <name type="scientific">Saccharothrix syringae</name>
    <name type="common">Nocardiopsis syringae</name>
    <dbReference type="NCBI Taxonomy" id="103733"/>
    <lineage>
        <taxon>Bacteria</taxon>
        <taxon>Bacillati</taxon>
        <taxon>Actinomycetota</taxon>
        <taxon>Actinomycetes</taxon>
        <taxon>Pseudonocardiales</taxon>
        <taxon>Pseudonocardiaceae</taxon>
        <taxon>Saccharothrix</taxon>
    </lineage>
</organism>
<proteinExistence type="predicted"/>
<dbReference type="SUPFAM" id="SSF52540">
    <property type="entry name" value="P-loop containing nucleoside triphosphate hydrolases"/>
    <property type="match status" value="1"/>
</dbReference>
<dbReference type="PANTHER" id="PTHR47691:SF3">
    <property type="entry name" value="HTH-TYPE TRANSCRIPTIONAL REGULATOR RV0890C-RELATED"/>
    <property type="match status" value="1"/>
</dbReference>
<evidence type="ECO:0000313" key="2">
    <source>
        <dbReference type="Proteomes" id="UP000325787"/>
    </source>
</evidence>
<protein>
    <submittedName>
        <fullName evidence="1">Tetratricopeptide repeat protein</fullName>
    </submittedName>
</protein>
<dbReference type="PRINTS" id="PR00364">
    <property type="entry name" value="DISEASERSIST"/>
</dbReference>
<gene>
    <name evidence="1" type="ORF">EKG83_34660</name>
</gene>
<dbReference type="Gene3D" id="3.40.50.300">
    <property type="entry name" value="P-loop containing nucleotide triphosphate hydrolases"/>
    <property type="match status" value="1"/>
</dbReference>
<keyword evidence="2" id="KW-1185">Reference proteome</keyword>
<dbReference type="InterPro" id="IPR011990">
    <property type="entry name" value="TPR-like_helical_dom_sf"/>
</dbReference>
<dbReference type="PANTHER" id="PTHR47691">
    <property type="entry name" value="REGULATOR-RELATED"/>
    <property type="match status" value="1"/>
</dbReference>
<evidence type="ECO:0000313" key="1">
    <source>
        <dbReference type="EMBL" id="QFZ21864.1"/>
    </source>
</evidence>
<accession>A0A5Q0H7C5</accession>
<dbReference type="KEGG" id="ssyi:EKG83_34660"/>
<dbReference type="SUPFAM" id="SSF48452">
    <property type="entry name" value="TPR-like"/>
    <property type="match status" value="1"/>
</dbReference>
<sequence length="786" mass="85744">MWLCSTVSTDFDPVVRRFTHVFSGIPGGVVSEWRMVAPTRPYRSRRGSCGRDGCGKWFMALSAARRDTGPMGWVSPGWEARNRVRGEVRGPVVQAGSIHQVSVGASSGWVPSVVPRQLPLAVPDFTGRAEQLAFLDALLDRPRDTGTVVISAVDGAGGVGKTALAVHWARRVEHRFPDGTLFVNLRGYGPGEALSPSEVLEAFLGALGVPPDVIPAGVEAQSALYRSVLTGRRVLVVLDNANATTQVRPLLPGSPGCLVVVTSRASLTGLVVGVSARRLPLDLLTPGEAVDLLRGLLGPERVAADPGAAEELVRLCARLPLALRIAAARVSDPRSSIAGLVADLADGRDRLDLLSVPDDHELTLRAVFDGSYHRLLPEQARLFRLFGLHPGADLGIHAAAALADVDLRTVRRLLEALVDAHLVEEVGRDRYRCHDLLRSYAADRAESDGEVRRQAGTRLIEWYAHHALKAAAERNAATIADHRDQIPPLGSSGIHFTGLEDAAAWWDAELPNLVPVVRWAATDFDLPVLARLIALGSWYQFYLRGQWTEALDVNEWALTAARRARDEAMEADVLNSLADMYSVLPDQRWEDAERMAERAARLARRSDDRRAAAFALNTLALVNMARHRYQEAVDLLLRARPLSAGLQRGRFAGVIEGNLSRAYTGMGDYESAIRHADHEDALRRSAGDHGGILTVPVHLVMALQGQGRHDDVIRLCEKVLDGDEFDERHGGPADIARFFDLFGLSLREVGDVAGAERCWRRALVGYEAFNLRRAAEVRARLAELSP</sequence>
<reference evidence="2" key="1">
    <citation type="journal article" date="2021" name="Curr. Microbiol.">
        <title>Complete genome of nocamycin-producing strain Saccharothrix syringae NRRL B-16468 reveals the biosynthetic potential for secondary metabolites.</title>
        <authorList>
            <person name="Mo X."/>
            <person name="Yang S."/>
        </authorList>
    </citation>
    <scope>NUCLEOTIDE SEQUENCE [LARGE SCALE GENOMIC DNA]</scope>
    <source>
        <strain evidence="2">ATCC 51364 / DSM 43886 / JCM 6844 / KCTC 9398 / NBRC 14523 / NRRL B-16468 / INA 2240</strain>
    </source>
</reference>
<dbReference type="EMBL" id="CP034550">
    <property type="protein sequence ID" value="QFZ21864.1"/>
    <property type="molecule type" value="Genomic_DNA"/>
</dbReference>
<dbReference type="InterPro" id="IPR027417">
    <property type="entry name" value="P-loop_NTPase"/>
</dbReference>